<feature type="active site" description="Acyl-ester intermediate" evidence="4">
    <location>
        <position position="210"/>
    </location>
</feature>
<evidence type="ECO:0000256" key="5">
    <source>
        <dbReference type="RuleBase" id="RU361235"/>
    </source>
</evidence>
<accession>F8GUP4</accession>
<comment type="similarity">
    <text evidence="2">Belongs to the 'GDXG' lipolytic enzyme family.</text>
</comment>
<organism evidence="7 8">
    <name type="scientific">Cupriavidus necator (strain ATCC 43291 / DSM 13513 / CCUG 52238 / LMG 8453 / N-1)</name>
    <name type="common">Ralstonia eutropha</name>
    <dbReference type="NCBI Taxonomy" id="1042878"/>
    <lineage>
        <taxon>Bacteria</taxon>
        <taxon>Pseudomonadati</taxon>
        <taxon>Pseudomonadota</taxon>
        <taxon>Betaproteobacteria</taxon>
        <taxon>Burkholderiales</taxon>
        <taxon>Burkholderiaceae</taxon>
        <taxon>Cupriavidus</taxon>
    </lineage>
</organism>
<dbReference type="GO" id="GO:0004104">
    <property type="term" value="F:cholinesterase activity"/>
    <property type="evidence" value="ECO:0007669"/>
    <property type="project" value="InterPro"/>
</dbReference>
<feature type="active site" description="Charge relay system" evidence="4">
    <location>
        <position position="326"/>
    </location>
</feature>
<evidence type="ECO:0000313" key="7">
    <source>
        <dbReference type="EMBL" id="AEI82448.1"/>
    </source>
</evidence>
<evidence type="ECO:0000259" key="6">
    <source>
        <dbReference type="Pfam" id="PF00135"/>
    </source>
</evidence>
<dbReference type="SUPFAM" id="SSF53474">
    <property type="entry name" value="alpha/beta-Hydrolases"/>
    <property type="match status" value="1"/>
</dbReference>
<dbReference type="PROSITE" id="PS01173">
    <property type="entry name" value="LIPASE_GDXG_HIS"/>
    <property type="match status" value="1"/>
</dbReference>
<dbReference type="Pfam" id="PF00135">
    <property type="entry name" value="COesterase"/>
    <property type="match status" value="1"/>
</dbReference>
<dbReference type="PROSITE" id="PS00122">
    <property type="entry name" value="CARBOXYLESTERASE_B_1"/>
    <property type="match status" value="1"/>
</dbReference>
<geneLocation type="plasmid" evidence="7 8">
    <name>pBB1</name>
</geneLocation>
<protein>
    <recommendedName>
        <fullName evidence="5">Carboxylic ester hydrolase</fullName>
        <ecNumber evidence="5">3.1.1.-</ecNumber>
    </recommendedName>
</protein>
<keyword evidence="5" id="KW-0732">Signal</keyword>
<evidence type="ECO:0000256" key="1">
    <source>
        <dbReference type="ARBA" id="ARBA00005964"/>
    </source>
</evidence>
<name>F8GUP4_CUPNN</name>
<feature type="domain" description="Carboxylesterase type B" evidence="6">
    <location>
        <begin position="28"/>
        <end position="501"/>
    </location>
</feature>
<dbReference type="AlphaFoldDB" id="F8GUP4"/>
<sequence>MKAAYLFAAVVGVVAMSAAAASTLTVAKTEGGEVAGIGDTVKSFRGIPYAAPPVGKLRWKSPQSAQPWDGVLDGSRFGPDCPQTAEYPELRGNGMSEDCLRLNVWSPAKAATDKLPVMVWIHGGGFRYGSGSHPTYDGEALASRGVVVVTINYRLGLLGFLAHPGLAAESPSRTSGNYGLMDQMAALRWVQRNIAAFGGDPAKVTVFGQSAGAHSISTLLLSPKAKGLFQQAIMQSVGVMRPQATQAEAQAFGVKYGESIEALRGLPAKELVALQSSGPKSEARMTTPAMISIVQDGDIVSRPDYQAIGAGALPAVPILVGSNSDEGGRAAKNFVQSSVAGYQSFVDRNFPGFESRARSEYGVQSDAQIYRTTADMYSDTQFNFGTRELLRAYAKAGLPAYRYLFSRHRNDGAVEPVHGDELQFAFDNLSASHRGKKLPFTEVDSKVAKAMADAWVTFAKTGAPGSPDHVAWPLFKEPRELYMEFADTARVTSGFKSSRLDLVRDYYASVRR</sequence>
<dbReference type="GeneID" id="34312560"/>
<dbReference type="EMBL" id="CP002879">
    <property type="protein sequence ID" value="AEI82448.1"/>
    <property type="molecule type" value="Genomic_DNA"/>
</dbReference>
<dbReference type="InterPro" id="IPR002018">
    <property type="entry name" value="CarbesteraseB"/>
</dbReference>
<keyword evidence="3 5" id="KW-0378">Hydrolase</keyword>
<feature type="chain" id="PRO_5005130397" description="Carboxylic ester hydrolase" evidence="5">
    <location>
        <begin position="21"/>
        <end position="512"/>
    </location>
</feature>
<evidence type="ECO:0000256" key="3">
    <source>
        <dbReference type="ARBA" id="ARBA00022801"/>
    </source>
</evidence>
<evidence type="ECO:0000256" key="2">
    <source>
        <dbReference type="ARBA" id="ARBA00010515"/>
    </source>
</evidence>
<dbReference type="InterPro" id="IPR002168">
    <property type="entry name" value="Lipase_GDXG_HIS_AS"/>
</dbReference>
<evidence type="ECO:0000256" key="4">
    <source>
        <dbReference type="PIRSR" id="PIRSR600997-1"/>
    </source>
</evidence>
<dbReference type="InterPro" id="IPR029058">
    <property type="entry name" value="AB_hydrolase_fold"/>
</dbReference>
<dbReference type="KEGG" id="cnc:CNE_BB1p10400"/>
<dbReference type="InterPro" id="IPR050309">
    <property type="entry name" value="Type-B_Carboxylest/Lipase"/>
</dbReference>
<dbReference type="PANTHER" id="PTHR11559">
    <property type="entry name" value="CARBOXYLESTERASE"/>
    <property type="match status" value="1"/>
</dbReference>
<keyword evidence="7" id="KW-0614">Plasmid</keyword>
<proteinExistence type="inferred from homology"/>
<dbReference type="Gene3D" id="3.40.50.1820">
    <property type="entry name" value="alpha/beta hydrolase"/>
    <property type="match status" value="1"/>
</dbReference>
<dbReference type="InterPro" id="IPR019826">
    <property type="entry name" value="Carboxylesterase_B_AS"/>
</dbReference>
<dbReference type="PRINTS" id="PR00878">
    <property type="entry name" value="CHOLNESTRASE"/>
</dbReference>
<dbReference type="EC" id="3.1.1.-" evidence="5"/>
<dbReference type="HOGENOM" id="CLU_006586_16_3_4"/>
<dbReference type="InterPro" id="IPR000997">
    <property type="entry name" value="Cholinesterase"/>
</dbReference>
<feature type="active site" description="Charge relay system" evidence="4">
    <location>
        <position position="418"/>
    </location>
</feature>
<comment type="similarity">
    <text evidence="1 5">Belongs to the type-B carboxylesterase/lipase family.</text>
</comment>
<dbReference type="SMR" id="F8GUP4"/>
<gene>
    <name evidence="7" type="primary">pnbA</name>
    <name evidence="7" type="ordered locus">CNE_BB1p10400</name>
</gene>
<feature type="signal peptide" evidence="5">
    <location>
        <begin position="1"/>
        <end position="20"/>
    </location>
</feature>
<evidence type="ECO:0000313" key="8">
    <source>
        <dbReference type="Proteomes" id="UP000006798"/>
    </source>
</evidence>
<dbReference type="ESTHER" id="cupne-f8gup4">
    <property type="family name" value="Carb_B_Bacteria"/>
</dbReference>
<reference evidence="7 8" key="1">
    <citation type="journal article" date="2011" name="J. Bacteriol.">
        <title>Complete genome sequence of the type strain Cupriavidus necator N-1.</title>
        <authorList>
            <person name="Poehlein A."/>
            <person name="Kusian B."/>
            <person name="Friedrich B."/>
            <person name="Daniel R."/>
            <person name="Bowien B."/>
        </authorList>
    </citation>
    <scope>NUCLEOTIDE SEQUENCE [LARGE SCALE GENOMIC DNA]</scope>
    <source>
        <strain evidence="8">ATCC 43291 / DSM 13513 / CCUG 52238 / LMG 8453 / N-1</strain>
        <plasmid evidence="7 8">pBB1</plasmid>
    </source>
</reference>
<dbReference type="Proteomes" id="UP000006798">
    <property type="component" value="Plasmid pBB1"/>
</dbReference>
<dbReference type="RefSeq" id="WP_013959480.1">
    <property type="nucleotide sequence ID" value="NC_015727.1"/>
</dbReference>